<comment type="caution">
    <text evidence="1">The sequence shown here is derived from an EMBL/GenBank/DDBJ whole genome shotgun (WGS) entry which is preliminary data.</text>
</comment>
<name>A0ABX1DKT0_9HYPH</name>
<protein>
    <submittedName>
        <fullName evidence="1">Uncharacterized protein</fullName>
    </submittedName>
</protein>
<evidence type="ECO:0000313" key="2">
    <source>
        <dbReference type="Proteomes" id="UP000704467"/>
    </source>
</evidence>
<dbReference type="Proteomes" id="UP000704467">
    <property type="component" value="Unassembled WGS sequence"/>
</dbReference>
<reference evidence="1 2" key="1">
    <citation type="submission" date="2020-03" db="EMBL/GenBank/DDBJ databases">
        <title>Whole genome sequencing of clinical and environmental type strains of Ochrobactrum.</title>
        <authorList>
            <person name="Dharne M."/>
        </authorList>
    </citation>
    <scope>NUCLEOTIDE SEQUENCE [LARGE SCALE GENOMIC DNA]</scope>
    <source>
        <strain evidence="1 2">CIP 109452</strain>
    </source>
</reference>
<keyword evidence="2" id="KW-1185">Reference proteome</keyword>
<proteinExistence type="predicted"/>
<organism evidence="1 2">
    <name type="scientific">Brucella haematophila</name>
    <dbReference type="NCBI Taxonomy" id="419474"/>
    <lineage>
        <taxon>Bacteria</taxon>
        <taxon>Pseudomonadati</taxon>
        <taxon>Pseudomonadota</taxon>
        <taxon>Alphaproteobacteria</taxon>
        <taxon>Hyphomicrobiales</taxon>
        <taxon>Brucellaceae</taxon>
        <taxon>Brucella/Ochrobactrum group</taxon>
        <taxon>Brucella</taxon>
    </lineage>
</organism>
<evidence type="ECO:0000313" key="1">
    <source>
        <dbReference type="EMBL" id="NKC03584.1"/>
    </source>
</evidence>
<gene>
    <name evidence="1" type="ORF">HED55_10485</name>
</gene>
<dbReference type="RefSeq" id="WP_138784183.1">
    <property type="nucleotide sequence ID" value="NZ_JBHEEQ010000003.1"/>
</dbReference>
<accession>A0ABX1DKT0</accession>
<sequence length="398" mass="42775">MATIIKLDAVNILATPADSTKPMDNTSGVIKFNLQTRDGSATGAVVPSVDITVRVDTDLVQVLDAQGAAVPGSQKLGYKVKTNPQGTLTFYIWSDAQAIVTPSIYIGTDQSTQPANLPKFVAWVDPAKADDIYGPLTTFLDDKNNIPVSLDRDTITFHLPLSVNESYDPVPGATAALVISRTGVPSRCVIDTVHNVLDEGFQVPTTYLKAGQDDDHAVENTFTYMLFNAINGETALPLTLGVVNSSTDKPGQSPHRTIIGSDPSLFNNVHYINAPARDTDVYIDLPIIPSGPFEANCAIQLLVTLDGYYQGTDAKHQNRLSIVSPKIPANTVAQKYKMTIQAKDLADYGISGEDQGYEAGVFYIDYNLLDAAGNFVAKPQNWDHGSLNTVGPAPDDSE</sequence>
<dbReference type="EMBL" id="JAAVLN010000001">
    <property type="protein sequence ID" value="NKC03584.1"/>
    <property type="molecule type" value="Genomic_DNA"/>
</dbReference>